<sequence length="224" mass="25181">MPGRIHSPVGLYGHSSGAHCCSEIPMQFSLGSRDTQLPCVATGRYCRSLGGGEAMYWQGEAYRARLPSSLLMVEELASGRHFQTPSGRIAKTLSYDPSDHQDDDYRLEGDLTTEPSIAWKTSPSLFAGSGLTPKLLTLVKLHFEEHRMVQWLTVHPYRGLQIIHDFTIMLRSWDKPLNYPLLMVQVSIMTALFLLLIKLEALLRNKPREGHRGWTGQSAVQENC</sequence>
<keyword evidence="1" id="KW-0472">Membrane</keyword>
<organism evidence="2 3">
    <name type="scientific">Synaphobranchus kaupii</name>
    <name type="common">Kaup's arrowtooth eel</name>
    <dbReference type="NCBI Taxonomy" id="118154"/>
    <lineage>
        <taxon>Eukaryota</taxon>
        <taxon>Metazoa</taxon>
        <taxon>Chordata</taxon>
        <taxon>Craniata</taxon>
        <taxon>Vertebrata</taxon>
        <taxon>Euteleostomi</taxon>
        <taxon>Actinopterygii</taxon>
        <taxon>Neopterygii</taxon>
        <taxon>Teleostei</taxon>
        <taxon>Anguilliformes</taxon>
        <taxon>Synaphobranchidae</taxon>
        <taxon>Synaphobranchus</taxon>
    </lineage>
</organism>
<evidence type="ECO:0000313" key="2">
    <source>
        <dbReference type="EMBL" id="KAJ8369373.1"/>
    </source>
</evidence>
<dbReference type="Proteomes" id="UP001152622">
    <property type="component" value="Chromosome 3"/>
</dbReference>
<keyword evidence="1" id="KW-1133">Transmembrane helix</keyword>
<keyword evidence="3" id="KW-1185">Reference proteome</keyword>
<dbReference type="EMBL" id="JAINUF010000003">
    <property type="protein sequence ID" value="KAJ8369373.1"/>
    <property type="molecule type" value="Genomic_DNA"/>
</dbReference>
<reference evidence="2" key="1">
    <citation type="journal article" date="2023" name="Science">
        <title>Genome structures resolve the early diversification of teleost fishes.</title>
        <authorList>
            <person name="Parey E."/>
            <person name="Louis A."/>
            <person name="Montfort J."/>
            <person name="Bouchez O."/>
            <person name="Roques C."/>
            <person name="Iampietro C."/>
            <person name="Lluch J."/>
            <person name="Castinel A."/>
            <person name="Donnadieu C."/>
            <person name="Desvignes T."/>
            <person name="Floi Bucao C."/>
            <person name="Jouanno E."/>
            <person name="Wen M."/>
            <person name="Mejri S."/>
            <person name="Dirks R."/>
            <person name="Jansen H."/>
            <person name="Henkel C."/>
            <person name="Chen W.J."/>
            <person name="Zahm M."/>
            <person name="Cabau C."/>
            <person name="Klopp C."/>
            <person name="Thompson A.W."/>
            <person name="Robinson-Rechavi M."/>
            <person name="Braasch I."/>
            <person name="Lecointre G."/>
            <person name="Bobe J."/>
            <person name="Postlethwait J.H."/>
            <person name="Berthelot C."/>
            <person name="Roest Crollius H."/>
            <person name="Guiguen Y."/>
        </authorList>
    </citation>
    <scope>NUCLEOTIDE SEQUENCE</scope>
    <source>
        <strain evidence="2">WJC10195</strain>
    </source>
</reference>
<gene>
    <name evidence="2" type="ORF">SKAU_G00094010</name>
</gene>
<protein>
    <submittedName>
        <fullName evidence="2">Uncharacterized protein</fullName>
    </submittedName>
</protein>
<name>A0A9Q1FY31_SYNKA</name>
<accession>A0A9Q1FY31</accession>
<keyword evidence="1" id="KW-0812">Transmembrane</keyword>
<evidence type="ECO:0000313" key="3">
    <source>
        <dbReference type="Proteomes" id="UP001152622"/>
    </source>
</evidence>
<evidence type="ECO:0000256" key="1">
    <source>
        <dbReference type="SAM" id="Phobius"/>
    </source>
</evidence>
<dbReference type="AlphaFoldDB" id="A0A9Q1FY31"/>
<proteinExistence type="predicted"/>
<feature type="transmembrane region" description="Helical" evidence="1">
    <location>
        <begin position="177"/>
        <end position="197"/>
    </location>
</feature>
<comment type="caution">
    <text evidence="2">The sequence shown here is derived from an EMBL/GenBank/DDBJ whole genome shotgun (WGS) entry which is preliminary data.</text>
</comment>